<dbReference type="InterPro" id="IPR020846">
    <property type="entry name" value="MFS_dom"/>
</dbReference>
<keyword evidence="4 7" id="KW-1133">Transmembrane helix</keyword>
<name>A0AAV9NTM3_9EURO</name>
<dbReference type="Proteomes" id="UP001358417">
    <property type="component" value="Unassembled WGS sequence"/>
</dbReference>
<dbReference type="PANTHER" id="PTHR43791:SF21">
    <property type="entry name" value="MAJOR FACILITATOR SUPERFAMILY (MFS) PROFILE DOMAIN-CONTAINING PROTEIN"/>
    <property type="match status" value="1"/>
</dbReference>
<evidence type="ECO:0000313" key="10">
    <source>
        <dbReference type="Proteomes" id="UP001358417"/>
    </source>
</evidence>
<feature type="transmembrane region" description="Helical" evidence="7">
    <location>
        <begin position="269"/>
        <end position="288"/>
    </location>
</feature>
<keyword evidence="10" id="KW-1185">Reference proteome</keyword>
<evidence type="ECO:0000259" key="8">
    <source>
        <dbReference type="PROSITE" id="PS50850"/>
    </source>
</evidence>
<evidence type="ECO:0000256" key="6">
    <source>
        <dbReference type="SAM" id="MobiDB-lite"/>
    </source>
</evidence>
<comment type="caution">
    <text evidence="9">The sequence shown here is derived from an EMBL/GenBank/DDBJ whole genome shotgun (WGS) entry which is preliminary data.</text>
</comment>
<dbReference type="SUPFAM" id="SSF103473">
    <property type="entry name" value="MFS general substrate transporter"/>
    <property type="match status" value="1"/>
</dbReference>
<evidence type="ECO:0000256" key="7">
    <source>
        <dbReference type="SAM" id="Phobius"/>
    </source>
</evidence>
<reference evidence="9 10" key="1">
    <citation type="submission" date="2023-08" db="EMBL/GenBank/DDBJ databases">
        <title>Black Yeasts Isolated from many extreme environments.</title>
        <authorList>
            <person name="Coleine C."/>
            <person name="Stajich J.E."/>
            <person name="Selbmann L."/>
        </authorList>
    </citation>
    <scope>NUCLEOTIDE SEQUENCE [LARGE SCALE GENOMIC DNA]</scope>
    <source>
        <strain evidence="9 10">CCFEE 5792</strain>
    </source>
</reference>
<feature type="transmembrane region" description="Helical" evidence="7">
    <location>
        <begin position="237"/>
        <end position="257"/>
    </location>
</feature>
<dbReference type="InterPro" id="IPR011701">
    <property type="entry name" value="MFS"/>
</dbReference>
<dbReference type="PROSITE" id="PS50850">
    <property type="entry name" value="MFS"/>
    <property type="match status" value="1"/>
</dbReference>
<dbReference type="Pfam" id="PF07690">
    <property type="entry name" value="MFS_1"/>
    <property type="match status" value="1"/>
</dbReference>
<proteinExistence type="predicted"/>
<dbReference type="InterPro" id="IPR036259">
    <property type="entry name" value="MFS_trans_sf"/>
</dbReference>
<evidence type="ECO:0000256" key="4">
    <source>
        <dbReference type="ARBA" id="ARBA00022989"/>
    </source>
</evidence>
<dbReference type="PANTHER" id="PTHR43791">
    <property type="entry name" value="PERMEASE-RELATED"/>
    <property type="match status" value="1"/>
</dbReference>
<dbReference type="GO" id="GO:0016020">
    <property type="term" value="C:membrane"/>
    <property type="evidence" value="ECO:0007669"/>
    <property type="project" value="UniProtKB-SubCell"/>
</dbReference>
<keyword evidence="2" id="KW-0813">Transport</keyword>
<dbReference type="EMBL" id="JAVRRD010000001">
    <property type="protein sequence ID" value="KAK5064447.1"/>
    <property type="molecule type" value="Genomic_DNA"/>
</dbReference>
<dbReference type="FunFam" id="1.20.1250.20:FF:000013">
    <property type="entry name" value="MFS general substrate transporter"/>
    <property type="match status" value="1"/>
</dbReference>
<feature type="transmembrane region" description="Helical" evidence="7">
    <location>
        <begin position="206"/>
        <end position="225"/>
    </location>
</feature>
<keyword evidence="3 7" id="KW-0812">Transmembrane</keyword>
<feature type="domain" description="Major facilitator superfamily (MFS) profile" evidence="8">
    <location>
        <begin position="122"/>
        <end position="561"/>
    </location>
</feature>
<evidence type="ECO:0000256" key="5">
    <source>
        <dbReference type="ARBA" id="ARBA00023136"/>
    </source>
</evidence>
<protein>
    <recommendedName>
        <fullName evidence="8">Major facilitator superfamily (MFS) profile domain-containing protein</fullName>
    </recommendedName>
</protein>
<feature type="transmembrane region" description="Helical" evidence="7">
    <location>
        <begin position="443"/>
        <end position="462"/>
    </location>
</feature>
<evidence type="ECO:0000256" key="1">
    <source>
        <dbReference type="ARBA" id="ARBA00004141"/>
    </source>
</evidence>
<dbReference type="AlphaFoldDB" id="A0AAV9NTM3"/>
<dbReference type="Gene3D" id="1.20.1250.20">
    <property type="entry name" value="MFS general substrate transporter like domains"/>
    <property type="match status" value="2"/>
</dbReference>
<feature type="transmembrane region" description="Helical" evidence="7">
    <location>
        <begin position="413"/>
        <end position="431"/>
    </location>
</feature>
<feature type="transmembrane region" description="Helical" evidence="7">
    <location>
        <begin position="531"/>
        <end position="554"/>
    </location>
</feature>
<sequence>MRATSRSPAVTVPVIFLECFSKIDHGINIKDGLFLRRSQAANQISKGLIEKPHILKIPPISVREIVMATNREKMSPDHIESGSSMLQTEPQGKENAPAGHIPLTSEEKMLSRGLNRKLDVWLLPFLSLLYLFNGLDRGNVGNAETQGDPSPQEVGYQVKLTTVPGFTKDIGAHPDDLNLAVSLFFITFVLFQPPSAAAGRWMGARYWIPIIMVCWGILTIAQAFIKGRSALIATRLLIGLFEAGFYPTAVAYLSTFYTRFDLAVRIGLFYGQYAIAGAFSGSIAYGVFHIKHSSLKNWQYLFIIEGVATCVVAIIALFWLPQGPGSAWFLTKEDRAYAAERIRLDNVMYIQHRYGESGVEEDRLTKRDVVETAKDWKLWYVLFFNILASVPGQAFSVFLPLVVKGLGYSSIQANLMSVPPYVCGAAGLYMFALSSDRRKERGYHIVCGLLIALVGLIITVTVKGHGGKYAGLCILLFGSYVSAPLTVAWLSGNTPEPGKRALVLGVNGFGNLSGVIGSQLFRKSYAPEYLIPFYATLVFIAVALAGYVAYRFTLAAVNRRRRQKLDAMTPEEVEQERTTSLRYADRKYTFTYGL</sequence>
<evidence type="ECO:0000256" key="3">
    <source>
        <dbReference type="ARBA" id="ARBA00022692"/>
    </source>
</evidence>
<feature type="transmembrane region" description="Helical" evidence="7">
    <location>
        <begin position="177"/>
        <end position="194"/>
    </location>
</feature>
<comment type="subcellular location">
    <subcellularLocation>
        <location evidence="1">Membrane</location>
        <topology evidence="1">Multi-pass membrane protein</topology>
    </subcellularLocation>
</comment>
<organism evidence="9 10">
    <name type="scientific">Exophiala bonariae</name>
    <dbReference type="NCBI Taxonomy" id="1690606"/>
    <lineage>
        <taxon>Eukaryota</taxon>
        <taxon>Fungi</taxon>
        <taxon>Dikarya</taxon>
        <taxon>Ascomycota</taxon>
        <taxon>Pezizomycotina</taxon>
        <taxon>Eurotiomycetes</taxon>
        <taxon>Chaetothyriomycetidae</taxon>
        <taxon>Chaetothyriales</taxon>
        <taxon>Herpotrichiellaceae</taxon>
        <taxon>Exophiala</taxon>
    </lineage>
</organism>
<feature type="transmembrane region" description="Helical" evidence="7">
    <location>
        <begin position="300"/>
        <end position="320"/>
    </location>
</feature>
<feature type="transmembrane region" description="Helical" evidence="7">
    <location>
        <begin position="469"/>
        <end position="490"/>
    </location>
</feature>
<keyword evidence="5 7" id="KW-0472">Membrane</keyword>
<dbReference type="GO" id="GO:0022857">
    <property type="term" value="F:transmembrane transporter activity"/>
    <property type="evidence" value="ECO:0007669"/>
    <property type="project" value="InterPro"/>
</dbReference>
<feature type="transmembrane region" description="Helical" evidence="7">
    <location>
        <begin position="378"/>
        <end position="401"/>
    </location>
</feature>
<feature type="region of interest" description="Disordered" evidence="6">
    <location>
        <begin position="76"/>
        <end position="100"/>
    </location>
</feature>
<dbReference type="GeneID" id="89968502"/>
<evidence type="ECO:0000256" key="2">
    <source>
        <dbReference type="ARBA" id="ARBA00022448"/>
    </source>
</evidence>
<feature type="compositionally biased region" description="Polar residues" evidence="6">
    <location>
        <begin position="81"/>
        <end position="90"/>
    </location>
</feature>
<evidence type="ECO:0000313" key="9">
    <source>
        <dbReference type="EMBL" id="KAK5064447.1"/>
    </source>
</evidence>
<dbReference type="RefSeq" id="XP_064711771.1">
    <property type="nucleotide sequence ID" value="XM_064843911.1"/>
</dbReference>
<accession>A0AAV9NTM3</accession>
<gene>
    <name evidence="9" type="ORF">LTR84_000280</name>
</gene>